<gene>
    <name evidence="1" type="ORF">F7R26_012550</name>
</gene>
<dbReference type="InterPro" id="IPR010774">
    <property type="entry name" value="YbcO"/>
</dbReference>
<name>A0A643G4K2_9BURK</name>
<dbReference type="Pfam" id="PF07102">
    <property type="entry name" value="YbcO"/>
    <property type="match status" value="1"/>
</dbReference>
<dbReference type="EMBL" id="CP062803">
    <property type="protein sequence ID" value="QOT78572.1"/>
    <property type="molecule type" value="Genomic_DNA"/>
</dbReference>
<organism evidence="1 2">
    <name type="scientific">Cupriavidus basilensis</name>
    <dbReference type="NCBI Taxonomy" id="68895"/>
    <lineage>
        <taxon>Bacteria</taxon>
        <taxon>Pseudomonadati</taxon>
        <taxon>Pseudomonadota</taxon>
        <taxon>Betaproteobacteria</taxon>
        <taxon>Burkholderiales</taxon>
        <taxon>Burkholderiaceae</taxon>
        <taxon>Cupriavidus</taxon>
    </lineage>
</organism>
<protein>
    <submittedName>
        <fullName evidence="1">DUF1364 family protein</fullName>
    </submittedName>
</protein>
<proteinExistence type="predicted"/>
<dbReference type="Gene3D" id="3.30.50.20">
    <property type="entry name" value="prophage-derive protein ybcO"/>
    <property type="match status" value="1"/>
</dbReference>
<evidence type="ECO:0000313" key="1">
    <source>
        <dbReference type="EMBL" id="QOT78572.1"/>
    </source>
</evidence>
<sequence>MKRGAQLQRRTSLQSNTWLKQVAGLVPSPFKKKRAKRRPIAQRRFAEACRGEPCYLLIAGAPAHPLESVVACHSNQQIHGKGMGLKADDEKTVPGCGWCHDQIDQGNRLSKDERRAYWDAAYARWAPVRAIKLAKQGGAALPAGEGA</sequence>
<dbReference type="Proteomes" id="UP000397656">
    <property type="component" value="Chromosome 1"/>
</dbReference>
<dbReference type="AlphaFoldDB" id="A0A643G4K2"/>
<reference evidence="1 2" key="1">
    <citation type="submission" date="2020-10" db="EMBL/GenBank/DDBJ databases">
        <title>Complete genome sequence of Cupriavidus basilensis CCUG 49340T.</title>
        <authorList>
            <person name="Salva-Serra F."/>
            <person name="Donoso R.A."/>
            <person name="Cho K.H."/>
            <person name="Yoo J.A."/>
            <person name="Lee K."/>
            <person name="Yoon S.-H."/>
            <person name="Perez-Pantoja D."/>
            <person name="Moore E.R.B."/>
        </authorList>
    </citation>
    <scope>NUCLEOTIDE SEQUENCE [LARGE SCALE GENOMIC DNA]</scope>
    <source>
        <strain evidence="2">CCUG 49340</strain>
    </source>
</reference>
<evidence type="ECO:0000313" key="2">
    <source>
        <dbReference type="Proteomes" id="UP000397656"/>
    </source>
</evidence>
<accession>A0A643G4K2</accession>